<feature type="domain" description="Treble clef zinc finger" evidence="2">
    <location>
        <begin position="604"/>
        <end position="646"/>
    </location>
</feature>
<accession>A0ABQ4D3H7</accession>
<evidence type="ECO:0000313" key="4">
    <source>
        <dbReference type="Proteomes" id="UP000604117"/>
    </source>
</evidence>
<name>A0ABQ4D3H7_9ACTN</name>
<organism evidence="3 4">
    <name type="scientific">Asanoa siamensis</name>
    <dbReference type="NCBI Taxonomy" id="926357"/>
    <lineage>
        <taxon>Bacteria</taxon>
        <taxon>Bacillati</taxon>
        <taxon>Actinomycetota</taxon>
        <taxon>Actinomycetes</taxon>
        <taxon>Micromonosporales</taxon>
        <taxon>Micromonosporaceae</taxon>
        <taxon>Asanoa</taxon>
    </lineage>
</organism>
<feature type="domain" description="Treble clef zinc finger" evidence="2">
    <location>
        <begin position="750"/>
        <end position="803"/>
    </location>
</feature>
<gene>
    <name evidence="3" type="ORF">Asi02nite_76130</name>
</gene>
<keyword evidence="4" id="KW-1185">Reference proteome</keyword>
<evidence type="ECO:0000259" key="2">
    <source>
        <dbReference type="Pfam" id="PF14311"/>
    </source>
</evidence>
<proteinExistence type="predicted"/>
<feature type="domain" description="Treble clef zinc finger" evidence="2">
    <location>
        <begin position="316"/>
        <end position="359"/>
    </location>
</feature>
<sequence>MPHAQVAAARTSLNPARAEVERDAGRERDSVATRPVFTELYALPRIVAGLGHDEPVRSRTLLRDSHPELFREAVEVVGRPGDARGELGTMSNLRVLWRCSSCGWHWETAVANRTSGTGCPECAWVTRGRSRALAPAGQSLADLSPRIAGEFVENLDRPEFSPWQLRAGSQQRCRWRCGGCQHVWESTVANRTSGRGCPVCCNVGRRASRRRIAPGSATAESVAPHLLIEFVRNLSSPGETLGGLKPASLDRCEWRCAECGRVWAATVRNRVVSGSGCPDCGAARAARSRRVPKVGRTFAETTPGAAAQFLENLSQPGRGPAAMNPATNDLCRWRCDKGHEWVTTAASRAAGSGCARCRGNGQSRFEVEIAELIAAGTGATVLVDVSQVAGGKRWRIDLSIPSIGLLIDLDPAHWHRNSARDSRKAMAFAGHEYLRVRPTHLADVGGQICWVTDGGDDPWKWCLAMVPYLSARGATWTGLTPDQRATALAAAAKRWEQTCNGRPLTSAADAAPHLAAEFVANLSRPGVPLDWLRPKASDRIRWRCMVCRNQWDAMLYSRAAGTGCPSCATAATAARVRARALPKPGESLADLFPHIAVEMVPGGRTPDQLRPSSNMRCRWRCATCGHQWSTSPGSRVRGRGCPRCGKERTRLARTTAAPEDSLSQRHPGLASEFVSCVSEPGRTPSNLLPASNKKCRWRCQCGREWTTTVASRVAGTGCPSCGRKRTGQARATAVAGNSLAERFPEVAVQFVTNLDHPGRTPETLKSASHDRCRWRCGVCGGEWAAVVKNRTRNGTGCPSCYRRTARDGLDSEPT</sequence>
<feature type="region of interest" description="Disordered" evidence="1">
    <location>
        <begin position="1"/>
        <end position="29"/>
    </location>
</feature>
<dbReference type="PANTHER" id="PTHR37317">
    <property type="entry name" value="BLR8090 PROTEIN"/>
    <property type="match status" value="1"/>
</dbReference>
<dbReference type="PANTHER" id="PTHR37317:SF1">
    <property type="entry name" value="ZINC-RIBBON DOMAIN-CONTAINING PROTEIN-RELATED"/>
    <property type="match status" value="1"/>
</dbReference>
<feature type="domain" description="Treble clef zinc finger" evidence="2">
    <location>
        <begin position="240"/>
        <end position="281"/>
    </location>
</feature>
<feature type="domain" description="Treble clef zinc finger" evidence="2">
    <location>
        <begin position="680"/>
        <end position="723"/>
    </location>
</feature>
<reference evidence="3 4" key="1">
    <citation type="submission" date="2021-01" db="EMBL/GenBank/DDBJ databases">
        <title>Whole genome shotgun sequence of Asanoa siamensis NBRC 107932.</title>
        <authorList>
            <person name="Komaki H."/>
            <person name="Tamura T."/>
        </authorList>
    </citation>
    <scope>NUCLEOTIDE SEQUENCE [LARGE SCALE GENOMIC DNA]</scope>
    <source>
        <strain evidence="3 4">NBRC 107932</strain>
    </source>
</reference>
<feature type="domain" description="Treble clef zinc finger" evidence="2">
    <location>
        <begin position="88"/>
        <end position="123"/>
    </location>
</feature>
<dbReference type="EMBL" id="BONE01000118">
    <property type="protein sequence ID" value="GIF78095.1"/>
    <property type="molecule type" value="Genomic_DNA"/>
</dbReference>
<feature type="compositionally biased region" description="Basic and acidic residues" evidence="1">
    <location>
        <begin position="18"/>
        <end position="29"/>
    </location>
</feature>
<comment type="caution">
    <text evidence="3">The sequence shown here is derived from an EMBL/GenBank/DDBJ whole genome shotgun (WGS) entry which is preliminary data.</text>
</comment>
<dbReference type="Pfam" id="PF14311">
    <property type="entry name" value="DUF4379"/>
    <property type="match status" value="8"/>
</dbReference>
<feature type="domain" description="Treble clef zinc finger" evidence="2">
    <location>
        <begin position="514"/>
        <end position="569"/>
    </location>
</feature>
<dbReference type="InterPro" id="IPR025487">
    <property type="entry name" value="DUF4379"/>
</dbReference>
<feature type="domain" description="Treble clef zinc finger" evidence="2">
    <location>
        <begin position="147"/>
        <end position="202"/>
    </location>
</feature>
<dbReference type="Proteomes" id="UP000604117">
    <property type="component" value="Unassembled WGS sequence"/>
</dbReference>
<evidence type="ECO:0000256" key="1">
    <source>
        <dbReference type="SAM" id="MobiDB-lite"/>
    </source>
</evidence>
<protein>
    <recommendedName>
        <fullName evidence="2">Treble clef zinc finger domain-containing protein</fullName>
    </recommendedName>
</protein>
<evidence type="ECO:0000313" key="3">
    <source>
        <dbReference type="EMBL" id="GIF78095.1"/>
    </source>
</evidence>